<dbReference type="SUPFAM" id="SSF53098">
    <property type="entry name" value="Ribonuclease H-like"/>
    <property type="match status" value="1"/>
</dbReference>
<dbReference type="PANTHER" id="PTHR30231">
    <property type="entry name" value="DNA POLYMERASE III SUBUNIT EPSILON"/>
    <property type="match status" value="1"/>
</dbReference>
<dbReference type="InterPro" id="IPR046768">
    <property type="entry name" value="ExoX-like_C"/>
</dbReference>
<dbReference type="GO" id="GO:0045004">
    <property type="term" value="P:DNA replication proofreading"/>
    <property type="evidence" value="ECO:0007669"/>
    <property type="project" value="TreeGrafter"/>
</dbReference>
<keyword evidence="2" id="KW-0269">Exonuclease</keyword>
<dbReference type="KEGG" id="run:DR864_22425"/>
<dbReference type="InterPro" id="IPR036397">
    <property type="entry name" value="RNaseH_sf"/>
</dbReference>
<dbReference type="InterPro" id="IPR013520">
    <property type="entry name" value="Ribonucl_H"/>
</dbReference>
<sequence>MAHNLKLKKPLAVFDLETTGINIQKDRIVEISVVKALLNGEIESKTFRVNPGIPIPIESSLIHGIYDEDVKDCPTFKNFAKTLAQFLTGCDLAGFNSNRFDVPMLVEEFLRADVDFDIKNRKLVDAQRIFHMMEPRNLAAAYKFYCDKDLQNAHSAYADTMATFEVLCAQIDRYEGVKIKNENGELYEPIQNDMEALHNLTASKIVDFANRMAYNAKGEEIINFGKHSGKRVVDVLTQEPAYYDWMMKSDFPLDTKRKLTEIKMRMAFGRK</sequence>
<dbReference type="Gene3D" id="3.30.420.10">
    <property type="entry name" value="Ribonuclease H-like superfamily/Ribonuclease H"/>
    <property type="match status" value="1"/>
</dbReference>
<dbReference type="RefSeq" id="WP_114069069.1">
    <property type="nucleotide sequence ID" value="NZ_CP030850.1"/>
</dbReference>
<gene>
    <name evidence="2" type="ORF">DR864_22425</name>
</gene>
<dbReference type="AlphaFoldDB" id="A0A344TNT5"/>
<keyword evidence="2" id="KW-0540">Nuclease</keyword>
<protein>
    <submittedName>
        <fullName evidence="2">3'-5' exonuclease</fullName>
    </submittedName>
</protein>
<evidence type="ECO:0000259" key="1">
    <source>
        <dbReference type="SMART" id="SM00479"/>
    </source>
</evidence>
<dbReference type="SMART" id="SM00479">
    <property type="entry name" value="EXOIII"/>
    <property type="match status" value="1"/>
</dbReference>
<dbReference type="EMBL" id="CP030850">
    <property type="protein sequence ID" value="AXE20306.1"/>
    <property type="molecule type" value="Genomic_DNA"/>
</dbReference>
<dbReference type="GO" id="GO:0005829">
    <property type="term" value="C:cytosol"/>
    <property type="evidence" value="ECO:0007669"/>
    <property type="project" value="TreeGrafter"/>
</dbReference>
<evidence type="ECO:0000313" key="3">
    <source>
        <dbReference type="Proteomes" id="UP000251993"/>
    </source>
</evidence>
<accession>A0A344TNT5</accession>
<feature type="domain" description="Exonuclease" evidence="1">
    <location>
        <begin position="10"/>
        <end position="176"/>
    </location>
</feature>
<reference evidence="2 3" key="1">
    <citation type="submission" date="2018-07" db="EMBL/GenBank/DDBJ databases">
        <title>Genome sequencing of Runella.</title>
        <authorList>
            <person name="Baek M.-G."/>
            <person name="Yi H."/>
        </authorList>
    </citation>
    <scope>NUCLEOTIDE SEQUENCE [LARGE SCALE GENOMIC DNA]</scope>
    <source>
        <strain evidence="2 3">HYN0085</strain>
    </source>
</reference>
<evidence type="ECO:0000313" key="2">
    <source>
        <dbReference type="EMBL" id="AXE20306.1"/>
    </source>
</evidence>
<dbReference type="Pfam" id="PF20600">
    <property type="entry name" value="ExoX-like_C"/>
    <property type="match status" value="1"/>
</dbReference>
<dbReference type="GO" id="GO:0003676">
    <property type="term" value="F:nucleic acid binding"/>
    <property type="evidence" value="ECO:0007669"/>
    <property type="project" value="InterPro"/>
</dbReference>
<dbReference type="Proteomes" id="UP000251993">
    <property type="component" value="Chromosome"/>
</dbReference>
<dbReference type="PANTHER" id="PTHR30231:SF41">
    <property type="entry name" value="DNA POLYMERASE III SUBUNIT EPSILON"/>
    <property type="match status" value="1"/>
</dbReference>
<dbReference type="GO" id="GO:0008408">
    <property type="term" value="F:3'-5' exonuclease activity"/>
    <property type="evidence" value="ECO:0007669"/>
    <property type="project" value="TreeGrafter"/>
</dbReference>
<dbReference type="InterPro" id="IPR012337">
    <property type="entry name" value="RNaseH-like_sf"/>
</dbReference>
<keyword evidence="2" id="KW-0378">Hydrolase</keyword>
<organism evidence="2 3">
    <name type="scientific">Runella rosea</name>
    <dbReference type="NCBI Taxonomy" id="2259595"/>
    <lineage>
        <taxon>Bacteria</taxon>
        <taxon>Pseudomonadati</taxon>
        <taxon>Bacteroidota</taxon>
        <taxon>Cytophagia</taxon>
        <taxon>Cytophagales</taxon>
        <taxon>Spirosomataceae</taxon>
        <taxon>Runella</taxon>
    </lineage>
</organism>
<keyword evidence="3" id="KW-1185">Reference proteome</keyword>
<dbReference type="Pfam" id="PF00929">
    <property type="entry name" value="RNase_T"/>
    <property type="match status" value="1"/>
</dbReference>
<dbReference type="OrthoDB" id="9791657at2"/>
<proteinExistence type="predicted"/>
<dbReference type="CDD" id="cd06127">
    <property type="entry name" value="DEDDh"/>
    <property type="match status" value="1"/>
</dbReference>
<name>A0A344TNT5_9BACT</name>